<dbReference type="GO" id="GO:0016020">
    <property type="term" value="C:membrane"/>
    <property type="evidence" value="ECO:0007669"/>
    <property type="project" value="InterPro"/>
</dbReference>
<dbReference type="SUPFAM" id="SSF50952">
    <property type="entry name" value="Soluble quinoprotein glucose dehydrogenase"/>
    <property type="match status" value="1"/>
</dbReference>
<dbReference type="SMART" id="SM00089">
    <property type="entry name" value="PKD"/>
    <property type="match status" value="3"/>
</dbReference>
<evidence type="ECO:0000259" key="2">
    <source>
        <dbReference type="PROSITE" id="PS50093"/>
    </source>
</evidence>
<dbReference type="SMART" id="SM00060">
    <property type="entry name" value="FN3"/>
    <property type="match status" value="1"/>
</dbReference>
<dbReference type="PANTHER" id="PTHR19328:SF13">
    <property type="entry name" value="HIPL1 PROTEIN"/>
    <property type="match status" value="1"/>
</dbReference>
<proteinExistence type="predicted"/>
<dbReference type="InterPro" id="IPR012938">
    <property type="entry name" value="Glc/Sorbosone_DH"/>
</dbReference>
<dbReference type="Pfam" id="PF18962">
    <property type="entry name" value="Por_Secre_tail"/>
    <property type="match status" value="1"/>
</dbReference>
<reference evidence="4 5" key="1">
    <citation type="submission" date="2018-11" db="EMBL/GenBank/DDBJ databases">
        <authorList>
            <person name="Zhou Z."/>
            <person name="Wang G."/>
        </authorList>
    </citation>
    <scope>NUCLEOTIDE SEQUENCE [LARGE SCALE GENOMIC DNA]</scope>
    <source>
        <strain evidence="4 5">KCTC52004</strain>
    </source>
</reference>
<comment type="caution">
    <text evidence="4">The sequence shown here is derived from an EMBL/GenBank/DDBJ whole genome shotgun (WGS) entry which is preliminary data.</text>
</comment>
<dbReference type="InterPro" id="IPR013783">
    <property type="entry name" value="Ig-like_fold"/>
</dbReference>
<dbReference type="PROSITE" id="PS50853">
    <property type="entry name" value="FN3"/>
    <property type="match status" value="1"/>
</dbReference>
<dbReference type="NCBIfam" id="TIGR04183">
    <property type="entry name" value="Por_Secre_tail"/>
    <property type="match status" value="1"/>
</dbReference>
<dbReference type="InterPro" id="IPR006644">
    <property type="entry name" value="Cadg"/>
</dbReference>
<dbReference type="SUPFAM" id="SSF49313">
    <property type="entry name" value="Cadherin-like"/>
    <property type="match status" value="13"/>
</dbReference>
<dbReference type="Pfam" id="PF05345">
    <property type="entry name" value="He_PIG"/>
    <property type="match status" value="13"/>
</dbReference>
<dbReference type="GO" id="GO:0005509">
    <property type="term" value="F:calcium ion binding"/>
    <property type="evidence" value="ECO:0007669"/>
    <property type="project" value="InterPro"/>
</dbReference>
<dbReference type="EMBL" id="RQJO01000008">
    <property type="protein sequence ID" value="RRB04564.1"/>
    <property type="molecule type" value="Genomic_DNA"/>
</dbReference>
<dbReference type="InterPro" id="IPR015919">
    <property type="entry name" value="Cadherin-like_sf"/>
</dbReference>
<dbReference type="Pfam" id="PF00041">
    <property type="entry name" value="fn3"/>
    <property type="match status" value="1"/>
</dbReference>
<dbReference type="InterPro" id="IPR036116">
    <property type="entry name" value="FN3_sf"/>
</dbReference>
<dbReference type="Proteomes" id="UP000271925">
    <property type="component" value="Unassembled WGS sequence"/>
</dbReference>
<protein>
    <submittedName>
        <fullName evidence="4">T9SS C-terminal target domain-containing protein</fullName>
    </submittedName>
</protein>
<evidence type="ECO:0000259" key="3">
    <source>
        <dbReference type="PROSITE" id="PS50853"/>
    </source>
</evidence>
<dbReference type="InterPro" id="IPR011042">
    <property type="entry name" value="6-blade_b-propeller_TolB-like"/>
</dbReference>
<dbReference type="InterPro" id="IPR000601">
    <property type="entry name" value="PKD_dom"/>
</dbReference>
<evidence type="ECO:0000256" key="1">
    <source>
        <dbReference type="SAM" id="MobiDB-lite"/>
    </source>
</evidence>
<feature type="region of interest" description="Disordered" evidence="1">
    <location>
        <begin position="851"/>
        <end position="871"/>
    </location>
</feature>
<dbReference type="SUPFAM" id="SSF49265">
    <property type="entry name" value="Fibronectin type III"/>
    <property type="match status" value="1"/>
</dbReference>
<evidence type="ECO:0000313" key="5">
    <source>
        <dbReference type="Proteomes" id="UP000271925"/>
    </source>
</evidence>
<gene>
    <name evidence="4" type="ORF">EHT25_13810</name>
</gene>
<dbReference type="InterPro" id="IPR022409">
    <property type="entry name" value="PKD/Chitinase_dom"/>
</dbReference>
<dbReference type="PANTHER" id="PTHR19328">
    <property type="entry name" value="HEDGEHOG-INTERACTING PROTEIN"/>
    <property type="match status" value="1"/>
</dbReference>
<dbReference type="SMART" id="SM00736">
    <property type="entry name" value="CADG"/>
    <property type="match status" value="13"/>
</dbReference>
<dbReference type="Pfam" id="PF18911">
    <property type="entry name" value="PKD_4"/>
    <property type="match status" value="1"/>
</dbReference>
<dbReference type="CDD" id="cd00146">
    <property type="entry name" value="PKD"/>
    <property type="match status" value="1"/>
</dbReference>
<evidence type="ECO:0000313" key="4">
    <source>
        <dbReference type="EMBL" id="RRB04564.1"/>
    </source>
</evidence>
<sequence length="2854" mass="297906">MTCLSKIDLMTNFCTKIKPFLLVVTLIAFFVPNAYSQYPSNFSEEIYASELAGAVGLTFDKNGAMYVYGIDGRVIRIDPQTKQRSTLLDISGEVGRYDDFGLLNMVLDNDFLNNGRFYLYYVIKYAPDKWQGTYARITRYEANKADNFRSIVPNSRKILIGAPNPSNPSKGVPGDCIPITSSSHAGGGMSMGADGTLLIPTGDGAAPNVDQGSYSESYPLQSINNGFMTSAENIGGYRSQVDYSLSGKVLRISTETGDGVPGNPNYDSGNPRSIKSRIYASGLRQPFRSSLRPNTGSTDVNAGDPGALYIGDVGLSTWEEINVIKKGANYGWPYYEGMYPNTAYTKPQYKPDGVTFTQPAISWRTGPGQVNRNGTLTNLSDTPTGSLPGYCVIGGAFHPGGGNYPAEYQNAYFFADFAGGWISKMAFDGDNQPQPSTLTKLLNGGSSFQYITCIAFNPVDKNLYYVRYPEDGSEKVRRVIYNSGAGGSPPVAVIVSDKNNGASPLTVKFTGNTSYDPEGKAITYAWDFGDNTTSTAANPEHTFSTNAVSTVYTVKLTVTDPDGKTNSTTKAITVSSANNNAPVIVSTSVDGLTQMDLSSIRNINLSAVVNDETPSNQLSYKWTVSLFHNDHQHDDLITTTQTATASLPPIGCDGNLTFWYGVKLEVTDAGGLKTETIRYIYPNCAGTAQTITLNDIADRAPNAPPFTPQATASSGKPVVIYVIAGPAVVAENQVFLTGRLGRVTIRAAQHGGDGFMPARPVEKSFNVVSNASDQQPPTVPTSLALSNITQNSMRLTWNASTDNVSVSGYEVYRNNTKIADVTSGTTYTATGLNSGTEYYFFVRAVDQTGNVSSNSNTATGTTTGTSTPPVNVAPTAPSIAGLTTTVNTSFTSNPLVPFTDPDGDALTYSLSGLPATLSFNASTRVISGTPTQTATYTLTYTATDNRNPAVSMTFTLTVTSVAVVTGNFEGYLDQVNCNTISGWVFNYDKPNDPYTVEFLAATGNNPGIESAVSVGTTVANIFRQDLMNAGKGNGAHGYSFTVPNSVKTNQQQTIWGKVQGSTYVLMWSPKTLTCAGTGNPGPVAPAVSPLSATVNVAYTSAALPVFTDTEPLSYSLTGLPSGLTFNASTRVISGTPTQQGTFTLTYSAADSQNKTNLSVTLTVAAGGTPSNPGPVAPTVSPLTATVNVAYASAALPAFTDTEPLSYSLTGLPSGLTFNASTRVISGTPTQQGTFTLTYSAADSQKKTDLSVTLTVAAGGTGPVVTGNFEGYLDQVNCNTISGWVFNYDKPNDPYTVEFLAATGSNPGIESAVSVGTTVANIFRQDLVNAGKGNGAHGYSFTVPNSVKTNQQQTIWGKVQGSTYVLMWSPKTLTCAGTGNPGPVAPTVSPLSATVNAAYTSAALPAFTDTEPLSYSLTGLPSGLTFNASTRVISGTPTQQGTFTLTYSAADSQNKTNLSVTLTVGAGSNPPPVPPAVSPLSATVNVAYTSAALPVFTDTEPLSYSLTGLPSGLTFNASTRVISGTPTQQGTFTLTYSAADSQNKTDLSVTLTVNAGSTPSNPAPVAPTVSPLSATINVAYTSAALPAFTDSEPLSYSLTGLPSGLNFNANTRVISGTPTQQGTFTLTYSAADSQNKTNLSVILAVVASSTTPRAPAANYDGYITLSCGSFTGWAWERANGNAVVSVEFFDGPSIDAGTLIGTVAANIFRQDLLNAGKGNGVHGYDFPVPESIKDGQNHIIWGRVVGSEFVLKFIAGQPTFINCPGSGVPTNPAPVAPTVSPLSATVNAAYTSAALPAFTDTEPLSYSLTGLPSGLNFNANTRVISGTPTQQGTFTLTYSAADSQTKVNSSITLTVNAAPTPTNAAPVAPAVSPLSATVNVAFTASALPVFTDADNDPLTYSLSGLPNGLTFDVNSRVISGTPTQQGPFTLTYSATDNRSSPVSVTLTLTVTSVVTPPVGAYEGFLDVINCKGDIFGWVWDANQPNTPLNIEIRDNDNLIATITASLARPDLVSAQIGNGQHGYSWIIPATLKDGQNHSIGMRIQGTSYELIGSPKTLNCPGDGSPLPVDPSNQPPTGPAIPILNREVNVATSYVIPEFTDTENGDLTYALNGSVPGLDYSPTSRTISGTPTTLGTYTMSLIVTDPKGKTASALVTFVISNTAPPVNDPPVAPTVSPLSATVNVAYQSAALPAFTDTEPLSYSLTGLPSGLTFDANTRVISGTPTQQGTFTLTYSAADSQSKVNASITLTVNAGATPNPPPVAPTVSPLSATVNVAYQSVALPAFTDTEPLSYSLTGLPSGLNFNASTRVISGTPTQQGTFTLTYSAADSQTKVNASVTLTVAAGGTSTPPAPAANYDGYLVINCNTLSGWAWERDRGNAVVNVELFEGPSIDAGTPLGTIAANVFKQHLVDAGKGNGIHWFDFPVPESLKDGQNHTIWGRVQGSLFVLKFSAGQPTFINCPGSGVPSNPAPVAPSVSALSATINVAYTSAALPAFTDTEPLSYSLTGLPSGLSFNASTRVISGTPTQQGTFTLTYSAADSQNKTNTSVTLTVAAGGTPTNAAPVAPAVSPLSATINVAFTASALPVFTDAENDPLTYTLSGLPNGLNFNAGTRVISGTPTVSGTFTLTYSATDNQHSPVSMTFALTVNASGGSTGNGPGNYEGFLDVVACNAITGWVWDQNRPNTVISLELVEGTTVVATTDANIFRQDLKNAGKGNGIHGYSFTVPTALKDGKAHSLNARVPGGNYTLKWGPKTLTCPSGGREGVADPELSSELTVSPNPSSGRTIASFRLEAQKTATLQVVDVLGRVTWQQNVVGTGQVQHETVDLSQHAAGLHFVQLKTADKQLTQRLIINK</sequence>
<name>A0A3P1BVG1_9BACT</name>
<dbReference type="InterPro" id="IPR026444">
    <property type="entry name" value="Secre_tail"/>
</dbReference>
<feature type="domain" description="PKD" evidence="2">
    <location>
        <begin position="490"/>
        <end position="581"/>
    </location>
</feature>
<keyword evidence="5" id="KW-1185">Reference proteome</keyword>
<accession>A0A3P1BVG1</accession>
<dbReference type="InterPro" id="IPR011041">
    <property type="entry name" value="Quinoprot_gluc/sorb_DH_b-prop"/>
</dbReference>
<organism evidence="4 5">
    <name type="scientific">Larkinella rosea</name>
    <dbReference type="NCBI Taxonomy" id="2025312"/>
    <lineage>
        <taxon>Bacteria</taxon>
        <taxon>Pseudomonadati</taxon>
        <taxon>Bacteroidota</taxon>
        <taxon>Cytophagia</taxon>
        <taxon>Cytophagales</taxon>
        <taxon>Spirosomataceae</taxon>
        <taxon>Larkinella</taxon>
    </lineage>
</organism>
<dbReference type="SUPFAM" id="SSF49299">
    <property type="entry name" value="PKD domain"/>
    <property type="match status" value="1"/>
</dbReference>
<dbReference type="InterPro" id="IPR003961">
    <property type="entry name" value="FN3_dom"/>
</dbReference>
<dbReference type="OrthoDB" id="9770043at2"/>
<dbReference type="Pfam" id="PF07995">
    <property type="entry name" value="GSDH"/>
    <property type="match status" value="1"/>
</dbReference>
<dbReference type="PROSITE" id="PS50093">
    <property type="entry name" value="PKD"/>
    <property type="match status" value="1"/>
</dbReference>
<dbReference type="CDD" id="cd00063">
    <property type="entry name" value="FN3"/>
    <property type="match status" value="1"/>
</dbReference>
<dbReference type="Gene3D" id="2.120.10.30">
    <property type="entry name" value="TolB, C-terminal domain"/>
    <property type="match status" value="1"/>
</dbReference>
<feature type="domain" description="Fibronectin type-III" evidence="3">
    <location>
        <begin position="779"/>
        <end position="865"/>
    </location>
</feature>
<dbReference type="InterPro" id="IPR035986">
    <property type="entry name" value="PKD_dom_sf"/>
</dbReference>
<dbReference type="Gene3D" id="2.60.40.10">
    <property type="entry name" value="Immunoglobulins"/>
    <property type="match status" value="15"/>
</dbReference>